<name>A0A081KAL0_9GAMM</name>
<feature type="compositionally biased region" description="Low complexity" evidence="1">
    <location>
        <begin position="78"/>
        <end position="87"/>
    </location>
</feature>
<dbReference type="EMBL" id="JOJP01000001">
    <property type="protein sequence ID" value="KEI71186.1"/>
    <property type="molecule type" value="Genomic_DNA"/>
</dbReference>
<protein>
    <submittedName>
        <fullName evidence="2">Uncharacterized protein</fullName>
    </submittedName>
</protein>
<dbReference type="Proteomes" id="UP000027997">
    <property type="component" value="Unassembled WGS sequence"/>
</dbReference>
<sequence>MIKVKENGDVEPFSAEDILKFKRKYKGNKLQVLSHTRNDNPEPTASSCKHPHKYSDYYWAAKMIHSVMNPEETNTQASSMSSSLSDSKAAEDQAMSESTSSNSEECLEAKLVLVLHQVCLLEATIQVSGSNLELLPAIKVHPEETKEVEQASEKTETASDRSYMPGRFLDTQMDVDKYIAQLKLRLSGGKQRLILQFYFTAVETCTRKQHLQGSLVNTLRDKVYDLATDMMAMMELPEDKSAKRLARVVAEQLIQKVKDMHDEEFHFKRYHHHYLGISDEEKAKIHAQEKTFRKNDKNIIEGIAAVIPA</sequence>
<evidence type="ECO:0000313" key="2">
    <source>
        <dbReference type="EMBL" id="KEI71186.1"/>
    </source>
</evidence>
<proteinExistence type="predicted"/>
<evidence type="ECO:0000313" key="3">
    <source>
        <dbReference type="Proteomes" id="UP000027997"/>
    </source>
</evidence>
<organism evidence="2 3">
    <name type="scientific">Endozoicomonas elysicola</name>
    <dbReference type="NCBI Taxonomy" id="305900"/>
    <lineage>
        <taxon>Bacteria</taxon>
        <taxon>Pseudomonadati</taxon>
        <taxon>Pseudomonadota</taxon>
        <taxon>Gammaproteobacteria</taxon>
        <taxon>Oceanospirillales</taxon>
        <taxon>Endozoicomonadaceae</taxon>
        <taxon>Endozoicomonas</taxon>
    </lineage>
</organism>
<evidence type="ECO:0000256" key="1">
    <source>
        <dbReference type="SAM" id="MobiDB-lite"/>
    </source>
</evidence>
<feature type="region of interest" description="Disordered" evidence="1">
    <location>
        <begin position="72"/>
        <end position="101"/>
    </location>
</feature>
<gene>
    <name evidence="2" type="ORF">GV64_10920</name>
</gene>
<dbReference type="AlphaFoldDB" id="A0A081KAL0"/>
<reference evidence="2 3" key="1">
    <citation type="submission" date="2014-06" db="EMBL/GenBank/DDBJ databases">
        <title>Whole Genome Sequences of Three Symbiotic Endozoicomonas Bacteria.</title>
        <authorList>
            <person name="Neave M.J."/>
            <person name="Apprill A."/>
            <person name="Voolstra C.R."/>
        </authorList>
    </citation>
    <scope>NUCLEOTIDE SEQUENCE [LARGE SCALE GENOMIC DNA]</scope>
    <source>
        <strain evidence="2 3">DSM 22380</strain>
    </source>
</reference>
<comment type="caution">
    <text evidence="2">The sequence shown here is derived from an EMBL/GenBank/DDBJ whole genome shotgun (WGS) entry which is preliminary data.</text>
</comment>
<accession>A0A081KAL0</accession>
<keyword evidence="3" id="KW-1185">Reference proteome</keyword>
<dbReference type="RefSeq" id="WP_020582746.1">
    <property type="nucleotide sequence ID" value="NZ_JOJP01000001.1"/>
</dbReference>